<dbReference type="AlphaFoldDB" id="A0A6I1WM26"/>
<proteinExistence type="predicted"/>
<evidence type="ECO:0000313" key="1">
    <source>
        <dbReference type="EMBL" id="MQU43068.1"/>
    </source>
</evidence>
<comment type="caution">
    <text evidence="1">The sequence shown here is derived from an EMBL/GenBank/DDBJ whole genome shotgun (WGS) entry which is preliminary data.</text>
</comment>
<name>A0A6I1WM26_9PSED</name>
<evidence type="ECO:0000313" key="2">
    <source>
        <dbReference type="Proteomes" id="UP000466863"/>
    </source>
</evidence>
<protein>
    <submittedName>
        <fullName evidence="1">Uncharacterized protein</fullName>
    </submittedName>
</protein>
<gene>
    <name evidence="1" type="ORF">GHO28_11225</name>
</gene>
<sequence length="130" mass="14468">MKRLLGKVIFVGIIFGAYYLVTSFSQGNDFKEKSVQLMREQGARLLASLDRVPGCAGHYTLTSITFDKDWFFSKTADGRSIYTDRNNNILDIKWTAEIVDDGRLVIVQPTDRPGLQATVLGMTLTACRGA</sequence>
<reference evidence="1 2" key="1">
    <citation type="submission" date="2019-10" db="EMBL/GenBank/DDBJ databases">
        <title>Evaluation of single-gene subtyping targets for Pseudomonas.</title>
        <authorList>
            <person name="Reichler S.J."/>
            <person name="Orsi R.H."/>
            <person name="Wiedmann M."/>
            <person name="Martin N.H."/>
            <person name="Murphy S.I."/>
        </authorList>
    </citation>
    <scope>NUCLEOTIDE SEQUENCE [LARGE SCALE GENOMIC DNA]</scope>
    <source>
        <strain evidence="1 2">FSL R10-1876</strain>
    </source>
</reference>
<dbReference type="Proteomes" id="UP000466863">
    <property type="component" value="Unassembled WGS sequence"/>
</dbReference>
<dbReference type="RefSeq" id="WP_153356122.1">
    <property type="nucleotide sequence ID" value="NZ_WIVV01000043.1"/>
</dbReference>
<dbReference type="EMBL" id="WIVV01000043">
    <property type="protein sequence ID" value="MQU43068.1"/>
    <property type="molecule type" value="Genomic_DNA"/>
</dbReference>
<organism evidence="1 2">
    <name type="scientific">Pseudomonas helleri</name>
    <dbReference type="NCBI Taxonomy" id="1608996"/>
    <lineage>
        <taxon>Bacteria</taxon>
        <taxon>Pseudomonadati</taxon>
        <taxon>Pseudomonadota</taxon>
        <taxon>Gammaproteobacteria</taxon>
        <taxon>Pseudomonadales</taxon>
        <taxon>Pseudomonadaceae</taxon>
        <taxon>Pseudomonas</taxon>
    </lineage>
</organism>
<accession>A0A6I1WM26</accession>